<comment type="caution">
    <text evidence="2">The sequence shown here is derived from an EMBL/GenBank/DDBJ whole genome shotgun (WGS) entry which is preliminary data.</text>
</comment>
<dbReference type="AlphaFoldDB" id="A0A839GXU7"/>
<evidence type="ECO:0000313" key="2">
    <source>
        <dbReference type="EMBL" id="MBA9079657.1"/>
    </source>
</evidence>
<dbReference type="PROSITE" id="PS50104">
    <property type="entry name" value="TIR"/>
    <property type="match status" value="1"/>
</dbReference>
<dbReference type="RefSeq" id="WP_182514458.1">
    <property type="nucleotide sequence ID" value="NZ_JACJIQ010000026.1"/>
</dbReference>
<dbReference type="Gene3D" id="3.40.50.10140">
    <property type="entry name" value="Toll/interleukin-1 receptor homology (TIR) domain"/>
    <property type="match status" value="1"/>
</dbReference>
<dbReference type="InterPro" id="IPR035897">
    <property type="entry name" value="Toll_tir_struct_dom_sf"/>
</dbReference>
<name>A0A839GXU7_9BACT</name>
<reference evidence="2 3" key="1">
    <citation type="submission" date="2020-08" db="EMBL/GenBank/DDBJ databases">
        <title>Genomic Encyclopedia of Type Strains, Phase IV (KMG-IV): sequencing the most valuable type-strain genomes for metagenomic binning, comparative biology and taxonomic classification.</title>
        <authorList>
            <person name="Goeker M."/>
        </authorList>
    </citation>
    <scope>NUCLEOTIDE SEQUENCE [LARGE SCALE GENOMIC DNA]</scope>
    <source>
        <strain evidence="2 3">DSM 29854</strain>
    </source>
</reference>
<sequence>MATIQEYFLNDFMDLSIDITFTVDFQKQELLTKVITQHKVEVKQRLQHDSNSSARLFTFYVPDTQDTAFVCQAIIKDLEKLKKQADGVDAIGGFADDNAVGTHSPVYSNRMFFYTERQLNTNELDELDKLAKEKQLYITFRSHDYLKKRMELQKPFAFISHDSRDKELIARPLANGLNSRLCFVWYDEFSLKVGDSLRESIEKGIKEAKKCVLILTPSFLNNPGWGKKEFNSIFTREMILNERVVLPIWYKVSKEEVYNYSPSLADTFALVWPSSEAKSEDEYQKEVELVISKLHASITK</sequence>
<proteinExistence type="predicted"/>
<dbReference type="Proteomes" id="UP000563094">
    <property type="component" value="Unassembled WGS sequence"/>
</dbReference>
<accession>A0A839GXU7</accession>
<feature type="domain" description="TIR" evidence="1">
    <location>
        <begin position="153"/>
        <end position="295"/>
    </location>
</feature>
<dbReference type="EMBL" id="JACJIQ010000026">
    <property type="protein sequence ID" value="MBA9079657.1"/>
    <property type="molecule type" value="Genomic_DNA"/>
</dbReference>
<keyword evidence="3" id="KW-1185">Reference proteome</keyword>
<dbReference type="Pfam" id="PF13676">
    <property type="entry name" value="TIR_2"/>
    <property type="match status" value="1"/>
</dbReference>
<dbReference type="InterPro" id="IPR000157">
    <property type="entry name" value="TIR_dom"/>
</dbReference>
<dbReference type="GO" id="GO:0007165">
    <property type="term" value="P:signal transduction"/>
    <property type="evidence" value="ECO:0007669"/>
    <property type="project" value="InterPro"/>
</dbReference>
<protein>
    <recommendedName>
        <fullName evidence="1">TIR domain-containing protein</fullName>
    </recommendedName>
</protein>
<dbReference type="SMART" id="SM00255">
    <property type="entry name" value="TIR"/>
    <property type="match status" value="1"/>
</dbReference>
<evidence type="ECO:0000313" key="3">
    <source>
        <dbReference type="Proteomes" id="UP000563094"/>
    </source>
</evidence>
<gene>
    <name evidence="2" type="ORF">FHS90_004396</name>
</gene>
<organism evidence="2 3">
    <name type="scientific">Rufibacter quisquiliarum</name>
    <dbReference type="NCBI Taxonomy" id="1549639"/>
    <lineage>
        <taxon>Bacteria</taxon>
        <taxon>Pseudomonadati</taxon>
        <taxon>Bacteroidota</taxon>
        <taxon>Cytophagia</taxon>
        <taxon>Cytophagales</taxon>
        <taxon>Hymenobacteraceae</taxon>
        <taxon>Rufibacter</taxon>
    </lineage>
</organism>
<dbReference type="SUPFAM" id="SSF52200">
    <property type="entry name" value="Toll/Interleukin receptor TIR domain"/>
    <property type="match status" value="1"/>
</dbReference>
<evidence type="ECO:0000259" key="1">
    <source>
        <dbReference type="PROSITE" id="PS50104"/>
    </source>
</evidence>